<evidence type="ECO:0008006" key="4">
    <source>
        <dbReference type="Google" id="ProtNLM"/>
    </source>
</evidence>
<feature type="region of interest" description="Disordered" evidence="1">
    <location>
        <begin position="369"/>
        <end position="389"/>
    </location>
</feature>
<accession>A0A640KAG7</accession>
<dbReference type="Proteomes" id="UP000419144">
    <property type="component" value="Unassembled WGS sequence"/>
</dbReference>
<proteinExistence type="predicted"/>
<dbReference type="OrthoDB" id="245449at2759"/>
<evidence type="ECO:0000313" key="2">
    <source>
        <dbReference type="EMBL" id="GET86382.1"/>
    </source>
</evidence>
<evidence type="ECO:0000313" key="3">
    <source>
        <dbReference type="Proteomes" id="UP000419144"/>
    </source>
</evidence>
<dbReference type="VEuPathDB" id="TriTrypDB:LtaPh_0912600"/>
<evidence type="ECO:0000256" key="1">
    <source>
        <dbReference type="SAM" id="MobiDB-lite"/>
    </source>
</evidence>
<reference evidence="2" key="1">
    <citation type="submission" date="2019-11" db="EMBL/GenBank/DDBJ databases">
        <title>Leishmania tarentolae CDS.</title>
        <authorList>
            <person name="Goto Y."/>
            <person name="Yamagishi J."/>
        </authorList>
    </citation>
    <scope>NUCLEOTIDE SEQUENCE [LARGE SCALE GENOMIC DNA]</scope>
    <source>
        <strain evidence="2">Parrot Tar II</strain>
    </source>
</reference>
<comment type="caution">
    <text evidence="2">The sequence shown here is derived from an EMBL/GenBank/DDBJ whole genome shotgun (WGS) entry which is preliminary data.</text>
</comment>
<keyword evidence="3" id="KW-1185">Reference proteome</keyword>
<sequence>MSAALHRQSSTRVALSATDEPLCAADTLDELLPLLPAALRPCGRCLPTNAAEVPAWTPVLPTPATVASEHRVQVSIRGRRFEVAMEVALTYSLFFLVFFRWPFSKGGESSDAAACTSDVANVQRAPQTVGDAVMAASGAQDLPEGSHLLRHYTCVVEPVLRVFLRHLATPLDTAAAADVEGESAAKVETEGAGDAARLWSLPPLPHPVRIAYDASTRVWRFEFEARLTAEAVARSRCQCTDNGAAVSLPSADGSAALAPDKLSNSPFLLLQSEYMGLLLVFLRRCTKVRAERQAAGADDAAGARTPYPALPLRWAEMNYDEQLSFVQLIRCFGVVPLARTYARPTAPQSTSLYIGAEAEGDACALRASTSESIGNPEQERHQRESVTADDTGVIKTERRVEVDDGDGLVLSGEGCERCGRTGHTIGKCRF</sequence>
<feature type="compositionally biased region" description="Basic and acidic residues" evidence="1">
    <location>
        <begin position="377"/>
        <end position="386"/>
    </location>
</feature>
<organism evidence="2 3">
    <name type="scientific">Leishmania tarentolae</name>
    <name type="common">Sauroleishmania tarentolae</name>
    <dbReference type="NCBI Taxonomy" id="5689"/>
    <lineage>
        <taxon>Eukaryota</taxon>
        <taxon>Discoba</taxon>
        <taxon>Euglenozoa</taxon>
        <taxon>Kinetoplastea</taxon>
        <taxon>Metakinetoplastina</taxon>
        <taxon>Trypanosomatida</taxon>
        <taxon>Trypanosomatidae</taxon>
        <taxon>Leishmaniinae</taxon>
        <taxon>Leishmania</taxon>
        <taxon>lizard Leishmania</taxon>
    </lineage>
</organism>
<name>A0A640KAG7_LEITA</name>
<dbReference type="EMBL" id="BLBS01000010">
    <property type="protein sequence ID" value="GET86382.1"/>
    <property type="molecule type" value="Genomic_DNA"/>
</dbReference>
<protein>
    <recommendedName>
        <fullName evidence="4">CCHC-type domain-containing protein</fullName>
    </recommendedName>
</protein>
<dbReference type="AlphaFoldDB" id="A0A640KAG7"/>
<gene>
    <name evidence="2" type="ORF">LtaPh_0912600</name>
</gene>